<dbReference type="InterPro" id="IPR037021">
    <property type="entry name" value="RnfH_sf"/>
</dbReference>
<sequence>MVASDTDAHTRVNVEVAFAEPHRQHVIALTVPSGTSARDVVAMADLPALFPERGTDFFSHAPLGIYGQALREPDRHTLVEGDRVEVYRPLVVDPKQARLARARGDD</sequence>
<dbReference type="SUPFAM" id="SSF54285">
    <property type="entry name" value="MoaD/ThiS"/>
    <property type="match status" value="1"/>
</dbReference>
<dbReference type="Proteomes" id="UP001596030">
    <property type="component" value="Unassembled WGS sequence"/>
</dbReference>
<dbReference type="InterPro" id="IPR005346">
    <property type="entry name" value="RnfH"/>
</dbReference>
<comment type="similarity">
    <text evidence="1 2">Belongs to the UPF0125 (RnfH) family.</text>
</comment>
<accession>A0ABV9CY33</accession>
<dbReference type="PANTHER" id="PTHR37483">
    <property type="entry name" value="UPF0125 PROTEIN RATB"/>
    <property type="match status" value="1"/>
</dbReference>
<dbReference type="Pfam" id="PF03658">
    <property type="entry name" value="Ub-RnfH"/>
    <property type="match status" value="1"/>
</dbReference>
<dbReference type="Gene3D" id="3.10.20.280">
    <property type="entry name" value="RnfH-like"/>
    <property type="match status" value="1"/>
</dbReference>
<protein>
    <recommendedName>
        <fullName evidence="2">UPF0125 protein ACFO0U_03840</fullName>
    </recommendedName>
</protein>
<dbReference type="RefSeq" id="WP_246972822.1">
    <property type="nucleotide sequence ID" value="NZ_JAKGAN010000004.1"/>
</dbReference>
<dbReference type="InterPro" id="IPR016155">
    <property type="entry name" value="Mopterin_synth/thiamin_S_b"/>
</dbReference>
<evidence type="ECO:0000256" key="2">
    <source>
        <dbReference type="HAMAP-Rule" id="MF_00460"/>
    </source>
</evidence>
<keyword evidence="4" id="KW-1185">Reference proteome</keyword>
<dbReference type="HAMAP" id="MF_00460">
    <property type="entry name" value="UPF0125_RnfH"/>
    <property type="match status" value="1"/>
</dbReference>
<reference evidence="4" key="1">
    <citation type="journal article" date="2019" name="Int. J. Syst. Evol. Microbiol.">
        <title>The Global Catalogue of Microorganisms (GCM) 10K type strain sequencing project: providing services to taxonomists for standard genome sequencing and annotation.</title>
        <authorList>
            <consortium name="The Broad Institute Genomics Platform"/>
            <consortium name="The Broad Institute Genome Sequencing Center for Infectious Disease"/>
            <person name="Wu L."/>
            <person name="Ma J."/>
        </authorList>
    </citation>
    <scope>NUCLEOTIDE SEQUENCE [LARGE SCALE GENOMIC DNA]</scope>
    <source>
        <strain evidence="4">CGMCC 1.12121</strain>
    </source>
</reference>
<proteinExistence type="inferred from homology"/>
<dbReference type="EMBL" id="JBHSEU010000006">
    <property type="protein sequence ID" value="MFC4537918.1"/>
    <property type="molecule type" value="Genomic_DNA"/>
</dbReference>
<evidence type="ECO:0000313" key="4">
    <source>
        <dbReference type="Proteomes" id="UP001596030"/>
    </source>
</evidence>
<comment type="caution">
    <text evidence="3">The sequence shown here is derived from an EMBL/GenBank/DDBJ whole genome shotgun (WGS) entry which is preliminary data.</text>
</comment>
<name>A0ABV9CY33_9GAMM</name>
<gene>
    <name evidence="3" type="ORF">ACFO0U_03840</name>
</gene>
<dbReference type="PANTHER" id="PTHR37483:SF1">
    <property type="entry name" value="UPF0125 PROTEIN RATB"/>
    <property type="match status" value="1"/>
</dbReference>
<organism evidence="3 4">
    <name type="scientific">Chromohalobacter sarecensis</name>
    <dbReference type="NCBI Taxonomy" id="245294"/>
    <lineage>
        <taxon>Bacteria</taxon>
        <taxon>Pseudomonadati</taxon>
        <taxon>Pseudomonadota</taxon>
        <taxon>Gammaproteobacteria</taxon>
        <taxon>Oceanospirillales</taxon>
        <taxon>Halomonadaceae</taxon>
        <taxon>Chromohalobacter</taxon>
    </lineage>
</organism>
<evidence type="ECO:0000256" key="1">
    <source>
        <dbReference type="ARBA" id="ARBA00010645"/>
    </source>
</evidence>
<evidence type="ECO:0000313" key="3">
    <source>
        <dbReference type="EMBL" id="MFC4537918.1"/>
    </source>
</evidence>